<reference evidence="4" key="1">
    <citation type="journal article" date="2019" name="Int. J. Syst. Evol. Microbiol.">
        <title>The Global Catalogue of Microorganisms (GCM) 10K type strain sequencing project: providing services to taxonomists for standard genome sequencing and annotation.</title>
        <authorList>
            <consortium name="The Broad Institute Genomics Platform"/>
            <consortium name="The Broad Institute Genome Sequencing Center for Infectious Disease"/>
            <person name="Wu L."/>
            <person name="Ma J."/>
        </authorList>
    </citation>
    <scope>NUCLEOTIDE SEQUENCE [LARGE SCALE GENOMIC DNA]</scope>
    <source>
        <strain evidence="4">CGMCC 4.7132</strain>
    </source>
</reference>
<dbReference type="EMBL" id="JBHSFP010000037">
    <property type="protein sequence ID" value="MFC4535931.1"/>
    <property type="molecule type" value="Genomic_DNA"/>
</dbReference>
<dbReference type="RefSeq" id="WP_380849444.1">
    <property type="nucleotide sequence ID" value="NZ_JBHSFP010000037.1"/>
</dbReference>
<gene>
    <name evidence="3" type="ORF">ACFO60_34635</name>
</gene>
<accession>A0ABV9CRM8</accession>
<comment type="caution">
    <text evidence="3">The sequence shown here is derived from an EMBL/GenBank/DDBJ whole genome shotgun (WGS) entry which is preliminary data.</text>
</comment>
<feature type="domain" description="YCII-related" evidence="2">
    <location>
        <begin position="1"/>
        <end position="96"/>
    </location>
</feature>
<dbReference type="InterPro" id="IPR011008">
    <property type="entry name" value="Dimeric_a/b-barrel"/>
</dbReference>
<dbReference type="InterPro" id="IPR005545">
    <property type="entry name" value="YCII"/>
</dbReference>
<dbReference type="Proteomes" id="UP001596004">
    <property type="component" value="Unassembled WGS sequence"/>
</dbReference>
<dbReference type="Pfam" id="PF03795">
    <property type="entry name" value="YCII"/>
    <property type="match status" value="1"/>
</dbReference>
<evidence type="ECO:0000256" key="1">
    <source>
        <dbReference type="ARBA" id="ARBA00007689"/>
    </source>
</evidence>
<dbReference type="Gene3D" id="3.30.70.1060">
    <property type="entry name" value="Dimeric alpha+beta barrel"/>
    <property type="match status" value="1"/>
</dbReference>
<evidence type="ECO:0000313" key="3">
    <source>
        <dbReference type="EMBL" id="MFC4535931.1"/>
    </source>
</evidence>
<protein>
    <submittedName>
        <fullName evidence="3">YciI family protein</fullName>
    </submittedName>
</protein>
<name>A0ABV9CRM8_9ACTN</name>
<dbReference type="SUPFAM" id="SSF54909">
    <property type="entry name" value="Dimeric alpha+beta barrel"/>
    <property type="match status" value="1"/>
</dbReference>
<organism evidence="3 4">
    <name type="scientific">Sphaerisporangium dianthi</name>
    <dbReference type="NCBI Taxonomy" id="1436120"/>
    <lineage>
        <taxon>Bacteria</taxon>
        <taxon>Bacillati</taxon>
        <taxon>Actinomycetota</taxon>
        <taxon>Actinomycetes</taxon>
        <taxon>Streptosporangiales</taxon>
        <taxon>Streptosporangiaceae</taxon>
        <taxon>Sphaerisporangium</taxon>
    </lineage>
</organism>
<evidence type="ECO:0000313" key="4">
    <source>
        <dbReference type="Proteomes" id="UP001596004"/>
    </source>
</evidence>
<proteinExistence type="inferred from homology"/>
<dbReference type="PANTHER" id="PTHR35174:SF1">
    <property type="entry name" value="BLL0086 PROTEIN"/>
    <property type="match status" value="1"/>
</dbReference>
<evidence type="ECO:0000259" key="2">
    <source>
        <dbReference type="Pfam" id="PF03795"/>
    </source>
</evidence>
<comment type="similarity">
    <text evidence="1">Belongs to the YciI family.</text>
</comment>
<sequence>MRFMLLLKTEENSSAGMPPKELMDAIFRYGEEMTKAGVLLDTGGLAPTVTGTRIRLSAPGKITVTDGPFTESKEMIASYAMIEAGSQQEAVEFATRFMDLHREHWQGWEGESEVRQIFGPDSPPPFAQ</sequence>
<dbReference type="PANTHER" id="PTHR35174">
    <property type="entry name" value="BLL7171 PROTEIN-RELATED"/>
    <property type="match status" value="1"/>
</dbReference>
<keyword evidence="4" id="KW-1185">Reference proteome</keyword>